<dbReference type="Proteomes" id="UP000094565">
    <property type="component" value="Chromosome 2"/>
</dbReference>
<feature type="domain" description="NOT2/NOT3/NOT5 C-terminal" evidence="4">
    <location>
        <begin position="48"/>
        <end position="170"/>
    </location>
</feature>
<comment type="similarity">
    <text evidence="1">Belongs to the CNOT2/3/5 family.</text>
</comment>
<gene>
    <name evidence="5" type="primary">CDC36</name>
    <name evidence="5" type="ORF">ATY40_BA7502680</name>
</gene>
<accession>A0A1B2JBG0</accession>
<evidence type="ECO:0000259" key="4">
    <source>
        <dbReference type="Pfam" id="PF04153"/>
    </source>
</evidence>
<dbReference type="EMBL" id="CP014585">
    <property type="protein sequence ID" value="ANZ75384.1"/>
    <property type="molecule type" value="Genomic_DNA"/>
</dbReference>
<evidence type="ECO:0000256" key="2">
    <source>
        <dbReference type="ARBA" id="ARBA00023015"/>
    </source>
</evidence>
<evidence type="ECO:0000256" key="1">
    <source>
        <dbReference type="ARBA" id="ARBA00007682"/>
    </source>
</evidence>
<dbReference type="OrthoDB" id="25391at2759"/>
<dbReference type="Gene3D" id="2.30.30.1020">
    <property type="entry name" value="CCR4-NOT complex subunit 2/3/5, C-terminal domain"/>
    <property type="match status" value="1"/>
</dbReference>
<dbReference type="Pfam" id="PF04153">
    <property type="entry name" value="NOT2_3_5_C"/>
    <property type="match status" value="1"/>
</dbReference>
<sequence>MSAAESTQEYAKALSEALKMPNNDQTTLLIGTELNMLGLPDSTGLISRSFTSPWLETSRSQVDPNCKQIESFKLSNSELPDPAMKISTFTDETLFFIFYTCPKDTLQELASRELVKRNWRYHKYLQVWLTKDSNHEPVPNGLNSERGVYIFFDPHNWERVKKEFVLFYQSIM</sequence>
<evidence type="ECO:0000313" key="5">
    <source>
        <dbReference type="EMBL" id="ANZ75384.1"/>
    </source>
</evidence>
<keyword evidence="6" id="KW-1185">Reference proteome</keyword>
<name>A0A1B2JBG0_PICPA</name>
<dbReference type="GO" id="GO:0006355">
    <property type="term" value="P:regulation of DNA-templated transcription"/>
    <property type="evidence" value="ECO:0007669"/>
    <property type="project" value="InterPro"/>
</dbReference>
<dbReference type="GO" id="GO:0000289">
    <property type="term" value="P:nuclear-transcribed mRNA poly(A) tail shortening"/>
    <property type="evidence" value="ECO:0007669"/>
    <property type="project" value="UniProtKB-ARBA"/>
</dbReference>
<dbReference type="InterPro" id="IPR007282">
    <property type="entry name" value="NOT2/3/5_C"/>
</dbReference>
<evidence type="ECO:0000256" key="3">
    <source>
        <dbReference type="ARBA" id="ARBA00023163"/>
    </source>
</evidence>
<dbReference type="AlphaFoldDB" id="A0A1B2JBG0"/>
<dbReference type="InterPro" id="IPR040168">
    <property type="entry name" value="Not2/3/5"/>
</dbReference>
<keyword evidence="3" id="KW-0804">Transcription</keyword>
<dbReference type="InterPro" id="IPR038635">
    <property type="entry name" value="CCR4-NOT_su2/3/5_C_sf"/>
</dbReference>
<evidence type="ECO:0000313" key="6">
    <source>
        <dbReference type="Proteomes" id="UP000094565"/>
    </source>
</evidence>
<reference evidence="5 6" key="1">
    <citation type="submission" date="2016-02" db="EMBL/GenBank/DDBJ databases">
        <title>Comparative genomic and transcriptomic foundation for Pichia pastoris.</title>
        <authorList>
            <person name="Love K.R."/>
            <person name="Shah K.A."/>
            <person name="Whittaker C.A."/>
            <person name="Wu J."/>
            <person name="Bartlett M.C."/>
            <person name="Ma D."/>
            <person name="Leeson R.L."/>
            <person name="Priest M."/>
            <person name="Young S.K."/>
            <person name="Love J.C."/>
        </authorList>
    </citation>
    <scope>NUCLEOTIDE SEQUENCE [LARGE SCALE GENOMIC DNA]</scope>
    <source>
        <strain evidence="5 6">ATCC 28485</strain>
    </source>
</reference>
<dbReference type="PANTHER" id="PTHR23326">
    <property type="entry name" value="CCR4 NOT-RELATED"/>
    <property type="match status" value="1"/>
</dbReference>
<organism evidence="5 6">
    <name type="scientific">Komagataella pastoris</name>
    <name type="common">Yeast</name>
    <name type="synonym">Pichia pastoris</name>
    <dbReference type="NCBI Taxonomy" id="4922"/>
    <lineage>
        <taxon>Eukaryota</taxon>
        <taxon>Fungi</taxon>
        <taxon>Dikarya</taxon>
        <taxon>Ascomycota</taxon>
        <taxon>Saccharomycotina</taxon>
        <taxon>Pichiomycetes</taxon>
        <taxon>Pichiales</taxon>
        <taxon>Pichiaceae</taxon>
        <taxon>Komagataella</taxon>
    </lineage>
</organism>
<keyword evidence="2" id="KW-0805">Transcription regulation</keyword>
<dbReference type="GO" id="GO:0030015">
    <property type="term" value="C:CCR4-NOT core complex"/>
    <property type="evidence" value="ECO:0007669"/>
    <property type="project" value="InterPro"/>
</dbReference>
<dbReference type="SMR" id="A0A1B2JBG0"/>
<proteinExistence type="inferred from homology"/>
<protein>
    <submittedName>
        <fullName evidence="5">BA75_02680T0</fullName>
    </submittedName>
</protein>